<dbReference type="Proteomes" id="UP001597097">
    <property type="component" value="Unassembled WGS sequence"/>
</dbReference>
<dbReference type="PANTHER" id="PTHR18964:SF173">
    <property type="entry name" value="GLUCOKINASE"/>
    <property type="match status" value="1"/>
</dbReference>
<organism evidence="1 2">
    <name type="scientific">Nonomuraea guangzhouensis</name>
    <dbReference type="NCBI Taxonomy" id="1291555"/>
    <lineage>
        <taxon>Bacteria</taxon>
        <taxon>Bacillati</taxon>
        <taxon>Actinomycetota</taxon>
        <taxon>Actinomycetes</taxon>
        <taxon>Streptosporangiales</taxon>
        <taxon>Streptosporangiaceae</taxon>
        <taxon>Nonomuraea</taxon>
    </lineage>
</organism>
<dbReference type="PROSITE" id="PS01125">
    <property type="entry name" value="ROK"/>
    <property type="match status" value="1"/>
</dbReference>
<evidence type="ECO:0000313" key="1">
    <source>
        <dbReference type="EMBL" id="MFD1535723.1"/>
    </source>
</evidence>
<dbReference type="PANTHER" id="PTHR18964">
    <property type="entry name" value="ROK (REPRESSOR, ORF, KINASE) FAMILY"/>
    <property type="match status" value="1"/>
</dbReference>
<dbReference type="InterPro" id="IPR049874">
    <property type="entry name" value="ROK_cs"/>
</dbReference>
<comment type="caution">
    <text evidence="1">The sequence shown here is derived from an EMBL/GenBank/DDBJ whole genome shotgun (WGS) entry which is preliminary data.</text>
</comment>
<reference evidence="2" key="1">
    <citation type="journal article" date="2019" name="Int. J. Syst. Evol. Microbiol.">
        <title>The Global Catalogue of Microorganisms (GCM) 10K type strain sequencing project: providing services to taxonomists for standard genome sequencing and annotation.</title>
        <authorList>
            <consortium name="The Broad Institute Genomics Platform"/>
            <consortium name="The Broad Institute Genome Sequencing Center for Infectious Disease"/>
            <person name="Wu L."/>
            <person name="Ma J."/>
        </authorList>
    </citation>
    <scope>NUCLEOTIDE SEQUENCE [LARGE SCALE GENOMIC DNA]</scope>
    <source>
        <strain evidence="2">CGMCC 1.15399</strain>
    </source>
</reference>
<dbReference type="CDD" id="cd23763">
    <property type="entry name" value="ASKHA_ATPase_ROK"/>
    <property type="match status" value="1"/>
</dbReference>
<sequence length="414" mass="43680">MAITGVSAPRMGVSSGEILSLFRDIPDGLTKADVMRHTGLSRTTVNQRLDGLLAAGLLIPAPTEARTKGRPAGQFVVNRDRGVLLVADVGATGLRTAVCDLGGEVRAERDVRADVTSGPTAILTIVSELFAELLDERGHVPADVLGIGIDVPGPVDFASGRVVSPPIMTGWDRFDIPGWFTARYHCPVLVDKDVNAMAFGEQRLRYPGIPHLLMVKIGTGVGTGLIAGGQVHRGADGAAGDIGHIQVVVDDVAEPPLCRCGNVGCVEAHTGGWALVRDLQAAGRDVATVDDAVRLIRSGDLLAVRLARRAARILGGAIADTVNLFNPRIIAIGGQLAHTDEQLFAGIREIVYRRSLPLATRNLQIVRSDLDPDAGILGLAQLLVDGIYSPQRVQELVDRGGVGSKIMHPVPDGE</sequence>
<keyword evidence="2" id="KW-1185">Reference proteome</keyword>
<name>A0ABW4G021_9ACTN</name>
<accession>A0ABW4G021</accession>
<gene>
    <name evidence="1" type="ORF">ACFSJ0_01680</name>
</gene>
<dbReference type="RefSeq" id="WP_219536263.1">
    <property type="nucleotide sequence ID" value="NZ_JAHKRM010000029.1"/>
</dbReference>
<dbReference type="EMBL" id="JBHUCM010000003">
    <property type="protein sequence ID" value="MFD1535723.1"/>
    <property type="molecule type" value="Genomic_DNA"/>
</dbReference>
<dbReference type="InterPro" id="IPR000600">
    <property type="entry name" value="ROK"/>
</dbReference>
<proteinExistence type="predicted"/>
<evidence type="ECO:0000313" key="2">
    <source>
        <dbReference type="Proteomes" id="UP001597097"/>
    </source>
</evidence>
<dbReference type="Pfam" id="PF00480">
    <property type="entry name" value="ROK"/>
    <property type="match status" value="1"/>
</dbReference>
<protein>
    <submittedName>
        <fullName evidence="1">ROK family protein</fullName>
    </submittedName>
</protein>